<feature type="transmembrane region" description="Helical" evidence="8">
    <location>
        <begin position="260"/>
        <end position="283"/>
    </location>
</feature>
<proteinExistence type="inferred from homology"/>
<keyword evidence="11" id="KW-1185">Reference proteome</keyword>
<comment type="caution">
    <text evidence="10">The sequence shown here is derived from an EMBL/GenBank/DDBJ whole genome shotgun (WGS) entry which is preliminary data.</text>
</comment>
<comment type="similarity">
    <text evidence="2">Belongs to the EccD/Snm4 family.</text>
</comment>
<name>A0A3N4GSK9_9ACTN</name>
<dbReference type="Pfam" id="PF19053">
    <property type="entry name" value="EccD"/>
    <property type="match status" value="1"/>
</dbReference>
<evidence type="ECO:0000256" key="8">
    <source>
        <dbReference type="SAM" id="Phobius"/>
    </source>
</evidence>
<feature type="transmembrane region" description="Helical" evidence="8">
    <location>
        <begin position="478"/>
        <end position="498"/>
    </location>
</feature>
<evidence type="ECO:0000256" key="2">
    <source>
        <dbReference type="ARBA" id="ARBA00006162"/>
    </source>
</evidence>
<dbReference type="PIRSF" id="PIRSF017804">
    <property type="entry name" value="Secretion_EccD1"/>
    <property type="match status" value="1"/>
</dbReference>
<dbReference type="AlphaFoldDB" id="A0A3N4GSK9"/>
<feature type="transmembrane region" description="Helical" evidence="8">
    <location>
        <begin position="391"/>
        <end position="408"/>
    </location>
</feature>
<dbReference type="InterPro" id="IPR024962">
    <property type="entry name" value="YukD-like"/>
</dbReference>
<gene>
    <name evidence="10" type="primary">eccD</name>
    <name evidence="10" type="ORF">EF294_05255</name>
</gene>
<keyword evidence="6 8" id="KW-0472">Membrane</keyword>
<comment type="subcellular location">
    <subcellularLocation>
        <location evidence="1">Cell membrane</location>
        <topology evidence="1">Multi-pass membrane protein</topology>
    </subcellularLocation>
</comment>
<dbReference type="GO" id="GO:0005886">
    <property type="term" value="C:plasma membrane"/>
    <property type="evidence" value="ECO:0007669"/>
    <property type="project" value="UniProtKB-SubCell"/>
</dbReference>
<evidence type="ECO:0000313" key="11">
    <source>
        <dbReference type="Proteomes" id="UP000267536"/>
    </source>
</evidence>
<feature type="transmembrane region" description="Helical" evidence="8">
    <location>
        <begin position="179"/>
        <end position="200"/>
    </location>
</feature>
<evidence type="ECO:0000313" key="10">
    <source>
        <dbReference type="EMBL" id="RPA65255.1"/>
    </source>
</evidence>
<feature type="transmembrane region" description="Helical" evidence="8">
    <location>
        <begin position="420"/>
        <end position="440"/>
    </location>
</feature>
<feature type="region of interest" description="Disordered" evidence="7">
    <location>
        <begin position="1"/>
        <end position="22"/>
    </location>
</feature>
<protein>
    <submittedName>
        <fullName evidence="10">Type VII secretion integral membrane protein EccD</fullName>
    </submittedName>
</protein>
<evidence type="ECO:0000256" key="1">
    <source>
        <dbReference type="ARBA" id="ARBA00004651"/>
    </source>
</evidence>
<dbReference type="OrthoDB" id="4515685at2"/>
<dbReference type="EMBL" id="RKMH01000003">
    <property type="protein sequence ID" value="RPA65255.1"/>
    <property type="molecule type" value="Genomic_DNA"/>
</dbReference>
<feature type="transmembrane region" description="Helical" evidence="8">
    <location>
        <begin position="446"/>
        <end position="466"/>
    </location>
</feature>
<dbReference type="Proteomes" id="UP000267536">
    <property type="component" value="Unassembled WGS sequence"/>
</dbReference>
<dbReference type="Pfam" id="PF08817">
    <property type="entry name" value="YukD"/>
    <property type="match status" value="1"/>
</dbReference>
<dbReference type="Gene3D" id="3.10.20.90">
    <property type="entry name" value="Phosphatidylinositol 3-kinase Catalytic Subunit, Chain A, domain 1"/>
    <property type="match status" value="1"/>
</dbReference>
<evidence type="ECO:0000256" key="3">
    <source>
        <dbReference type="ARBA" id="ARBA00022475"/>
    </source>
</evidence>
<evidence type="ECO:0000256" key="5">
    <source>
        <dbReference type="ARBA" id="ARBA00022989"/>
    </source>
</evidence>
<keyword evidence="4 8" id="KW-0812">Transmembrane</keyword>
<dbReference type="InterPro" id="IPR006707">
    <property type="entry name" value="T7SS_EccD"/>
</dbReference>
<keyword evidence="3" id="KW-1003">Cell membrane</keyword>
<evidence type="ECO:0000256" key="6">
    <source>
        <dbReference type="ARBA" id="ARBA00023136"/>
    </source>
</evidence>
<organism evidence="10 11">
    <name type="scientific">Gordonia oryzae</name>
    <dbReference type="NCBI Taxonomy" id="2487349"/>
    <lineage>
        <taxon>Bacteria</taxon>
        <taxon>Bacillati</taxon>
        <taxon>Actinomycetota</taxon>
        <taxon>Actinomycetes</taxon>
        <taxon>Mycobacteriales</taxon>
        <taxon>Gordoniaceae</taxon>
        <taxon>Gordonia</taxon>
    </lineage>
</organism>
<feature type="transmembrane region" description="Helical" evidence="8">
    <location>
        <begin position="289"/>
        <end position="308"/>
    </location>
</feature>
<feature type="transmembrane region" description="Helical" evidence="8">
    <location>
        <begin position="153"/>
        <end position="173"/>
    </location>
</feature>
<feature type="region of interest" description="Disordered" evidence="7">
    <location>
        <begin position="60"/>
        <end position="83"/>
    </location>
</feature>
<evidence type="ECO:0000256" key="7">
    <source>
        <dbReference type="SAM" id="MobiDB-lite"/>
    </source>
</evidence>
<evidence type="ECO:0000256" key="4">
    <source>
        <dbReference type="ARBA" id="ARBA00022692"/>
    </source>
</evidence>
<sequence length="507" mass="52088">MDTRPAAPAENGGPRTSAPSIEPPLVRVSVLGGNTQLDVALPAAIPVAALLGDLVTQIESRSPRRRDPDDTEPDPSGDNVLDRRSRWTLSHIGQPPLPVNRSLADSGVRDGDLLMVTSVRTDDSPALFDDVVDAVARLNESRFANWSAQGARVIGFAATILAGIVGAVALAGMRWHADAWWPAIPAATTTLALVTASAIVAHRYRDDTTATVLAAAAAPTAFVAGMLTVPGRYGCAHLSLGFAVVALFCVVSYRLSAVGAVVHAALLTTSVIGGAISLAALLIDVSTRNVAAVGAAAALLVVAMAPRLTIVLAKLPLPPVPTAGVPLDPDDAQPVPTIEGIGAIGAMALPKADALERRSYLANAYLTGIVAGATAVIGPAAVITATPWNGVDAKSMSLAVILAAVVCLRGRSHSDLVQACVLIAGGVLTLAALVGSLAAVDGWWPFVGFVVAATALVVALVLGVLAPGHEFSPVMRRLAELGEYALIVVIVPLLVWILDLYQTVRDI</sequence>
<evidence type="ECO:0000259" key="9">
    <source>
        <dbReference type="Pfam" id="PF19053"/>
    </source>
</evidence>
<feature type="domain" description="EccD-like transmembrane" evidence="9">
    <location>
        <begin position="152"/>
        <end position="506"/>
    </location>
</feature>
<dbReference type="NCBIfam" id="TIGR03920">
    <property type="entry name" value="T7SS_EccD"/>
    <property type="match status" value="1"/>
</dbReference>
<reference evidence="10 11" key="1">
    <citation type="submission" date="2018-11" db="EMBL/GenBank/DDBJ databases">
        <title>Draft genome sequence of Gordonia sp. RS15-1S isolated from rice stems.</title>
        <authorList>
            <person name="Muangham S."/>
        </authorList>
    </citation>
    <scope>NUCLEOTIDE SEQUENCE [LARGE SCALE GENOMIC DNA]</scope>
    <source>
        <strain evidence="10 11">RS15-1S</strain>
    </source>
</reference>
<accession>A0A3N4GSK9</accession>
<feature type="transmembrane region" description="Helical" evidence="8">
    <location>
        <begin position="364"/>
        <end position="385"/>
    </location>
</feature>
<dbReference type="InterPro" id="IPR044049">
    <property type="entry name" value="EccD_transm"/>
</dbReference>
<keyword evidence="5 8" id="KW-1133">Transmembrane helix</keyword>
<feature type="transmembrane region" description="Helical" evidence="8">
    <location>
        <begin position="236"/>
        <end position="253"/>
    </location>
</feature>